<comment type="caution">
    <text evidence="2">The sequence shown here is derived from an EMBL/GenBank/DDBJ whole genome shotgun (WGS) entry which is preliminary data.</text>
</comment>
<name>A0A9X3IRE3_9GAMM</name>
<dbReference type="RefSeq" id="WP_283173008.1">
    <property type="nucleotide sequence ID" value="NZ_JAPNOA010000019.1"/>
</dbReference>
<evidence type="ECO:0000313" key="3">
    <source>
        <dbReference type="Proteomes" id="UP001150830"/>
    </source>
</evidence>
<evidence type="ECO:0000256" key="1">
    <source>
        <dbReference type="SAM" id="Phobius"/>
    </source>
</evidence>
<dbReference type="Proteomes" id="UP001150830">
    <property type="component" value="Unassembled WGS sequence"/>
</dbReference>
<protein>
    <submittedName>
        <fullName evidence="2">Uncharacterized protein</fullName>
    </submittedName>
</protein>
<dbReference type="AlphaFoldDB" id="A0A9X3IRE3"/>
<accession>A0A9X3IRE3</accession>
<feature type="transmembrane region" description="Helical" evidence="1">
    <location>
        <begin position="6"/>
        <end position="26"/>
    </location>
</feature>
<dbReference type="EMBL" id="JAPNOA010000019">
    <property type="protein sequence ID" value="MCY0964791.1"/>
    <property type="molecule type" value="Genomic_DNA"/>
</dbReference>
<sequence>MTLRIRAFLPSAQPFFVAFATILLATRRQTSLPVMRCVWLTPMMRRVVSRSRTWLVEVLV</sequence>
<evidence type="ECO:0000313" key="2">
    <source>
        <dbReference type="EMBL" id="MCY0964791.1"/>
    </source>
</evidence>
<keyword evidence="3" id="KW-1185">Reference proteome</keyword>
<reference evidence="2" key="1">
    <citation type="submission" date="2022-11" db="EMBL/GenBank/DDBJ databases">
        <title>Parathalassolutuus dongxingensis gen. nov., sp. nov., a novel member of family Oceanospirillaceae isolated from a coastal shrimp pond in Guangxi, China.</title>
        <authorList>
            <person name="Chen H."/>
        </authorList>
    </citation>
    <scope>NUCLEOTIDE SEQUENCE</scope>
    <source>
        <strain evidence="2">G-43</strain>
    </source>
</reference>
<organism evidence="2 3">
    <name type="scientific">Parathalassolituus penaei</name>
    <dbReference type="NCBI Taxonomy" id="2997323"/>
    <lineage>
        <taxon>Bacteria</taxon>
        <taxon>Pseudomonadati</taxon>
        <taxon>Pseudomonadota</taxon>
        <taxon>Gammaproteobacteria</taxon>
        <taxon>Oceanospirillales</taxon>
        <taxon>Oceanospirillaceae</taxon>
        <taxon>Parathalassolituus</taxon>
    </lineage>
</organism>
<gene>
    <name evidence="2" type="ORF">OUO13_06300</name>
</gene>
<keyword evidence="1" id="KW-1133">Transmembrane helix</keyword>
<keyword evidence="1" id="KW-0472">Membrane</keyword>
<proteinExistence type="predicted"/>
<keyword evidence="1" id="KW-0812">Transmembrane</keyword>